<sequence>MMSSRPSTEEYIPYYEQYIGLVGEGSVTELLASQLASTTELLSDIPEAQADCRYAEGKWTLKEVIGHISDTERVMSYRLLRAARGDKTPLAGFDQDEFMTAASFQNWSLSQIIEDYIAVRKSTLSLLRGLSEEAWLRLGIANGGDVSARALAYIIAGHELHHLRIVHEKYLAR</sequence>
<evidence type="ECO:0000259" key="1">
    <source>
        <dbReference type="Pfam" id="PF12867"/>
    </source>
</evidence>
<dbReference type="EMBL" id="JACHXW010000007">
    <property type="protein sequence ID" value="MBB3152712.1"/>
    <property type="molecule type" value="Genomic_DNA"/>
</dbReference>
<reference evidence="2 3" key="1">
    <citation type="submission" date="2020-08" db="EMBL/GenBank/DDBJ databases">
        <title>Genomic Encyclopedia of Type Strains, Phase III (KMG-III): the genomes of soil and plant-associated and newly described type strains.</title>
        <authorList>
            <person name="Whitman W."/>
        </authorList>
    </citation>
    <scope>NUCLEOTIDE SEQUENCE [LARGE SCALE GENOMIC DNA]</scope>
    <source>
        <strain evidence="2 3">CECT 8234</strain>
    </source>
</reference>
<name>A0A7W5GB88_9BACL</name>
<accession>A0A7W5GB88</accession>
<evidence type="ECO:0000313" key="2">
    <source>
        <dbReference type="EMBL" id="MBB3152712.1"/>
    </source>
</evidence>
<dbReference type="Proteomes" id="UP000518605">
    <property type="component" value="Unassembled WGS sequence"/>
</dbReference>
<feature type="domain" description="DinB-like" evidence="1">
    <location>
        <begin position="34"/>
        <end position="165"/>
    </location>
</feature>
<dbReference type="InterPro" id="IPR024775">
    <property type="entry name" value="DinB-like"/>
</dbReference>
<comment type="caution">
    <text evidence="2">The sequence shown here is derived from an EMBL/GenBank/DDBJ whole genome shotgun (WGS) entry which is preliminary data.</text>
</comment>
<gene>
    <name evidence="2" type="ORF">FHS16_002769</name>
</gene>
<proteinExistence type="predicted"/>
<dbReference type="InterPro" id="IPR034660">
    <property type="entry name" value="DinB/YfiT-like"/>
</dbReference>
<dbReference type="Gene3D" id="1.20.120.450">
    <property type="entry name" value="dinb family like domain"/>
    <property type="match status" value="1"/>
</dbReference>
<evidence type="ECO:0000313" key="3">
    <source>
        <dbReference type="Proteomes" id="UP000518605"/>
    </source>
</evidence>
<protein>
    <recommendedName>
        <fullName evidence="1">DinB-like domain-containing protein</fullName>
    </recommendedName>
</protein>
<dbReference type="Pfam" id="PF12867">
    <property type="entry name" value="DinB_2"/>
    <property type="match status" value="1"/>
</dbReference>
<dbReference type="SUPFAM" id="SSF109854">
    <property type="entry name" value="DinB/YfiT-like putative metalloenzymes"/>
    <property type="match status" value="1"/>
</dbReference>
<organism evidence="2 3">
    <name type="scientific">Paenibacillus endophyticus</name>
    <dbReference type="NCBI Taxonomy" id="1294268"/>
    <lineage>
        <taxon>Bacteria</taxon>
        <taxon>Bacillati</taxon>
        <taxon>Bacillota</taxon>
        <taxon>Bacilli</taxon>
        <taxon>Bacillales</taxon>
        <taxon>Paenibacillaceae</taxon>
        <taxon>Paenibacillus</taxon>
    </lineage>
</organism>
<dbReference type="AlphaFoldDB" id="A0A7W5GB88"/>
<keyword evidence="3" id="KW-1185">Reference proteome</keyword>